<dbReference type="PANTHER" id="PTHR46177:SF1">
    <property type="entry name" value="INTEGRASE CATALYTIC DOMAIN-CONTAINING PROTEIN"/>
    <property type="match status" value="1"/>
</dbReference>
<reference evidence="1" key="1">
    <citation type="submission" date="2022-11" db="UniProtKB">
        <authorList>
            <consortium name="EnsemblMetazoa"/>
        </authorList>
    </citation>
    <scope>IDENTIFICATION</scope>
</reference>
<dbReference type="Proteomes" id="UP000887567">
    <property type="component" value="Unplaced"/>
</dbReference>
<dbReference type="OMA" id="TETGHMA"/>
<dbReference type="EnsemblMetazoa" id="XM_028661879.1">
    <property type="protein sequence ID" value="XP_028517680.1"/>
    <property type="gene ID" value="LOC110248095"/>
</dbReference>
<dbReference type="AlphaFoldDB" id="A0A913YQA9"/>
<dbReference type="PANTHER" id="PTHR46177">
    <property type="entry name" value="INTEGRASE CATALYTIC DOMAIN-CONTAINING PROTEIN"/>
    <property type="match status" value="1"/>
</dbReference>
<proteinExistence type="predicted"/>
<keyword evidence="2" id="KW-1185">Reference proteome</keyword>
<dbReference type="GeneID" id="110248095"/>
<organism evidence="1 2">
    <name type="scientific">Exaiptasia diaphana</name>
    <name type="common">Tropical sea anemone</name>
    <name type="synonym">Aiptasia pulchella</name>
    <dbReference type="NCBI Taxonomy" id="2652724"/>
    <lineage>
        <taxon>Eukaryota</taxon>
        <taxon>Metazoa</taxon>
        <taxon>Cnidaria</taxon>
        <taxon>Anthozoa</taxon>
        <taxon>Hexacorallia</taxon>
        <taxon>Actiniaria</taxon>
        <taxon>Aiptasiidae</taxon>
        <taxon>Exaiptasia</taxon>
    </lineage>
</organism>
<dbReference type="OrthoDB" id="5974265at2759"/>
<dbReference type="KEGG" id="epa:110248095"/>
<evidence type="ECO:0000313" key="1">
    <source>
        <dbReference type="EnsemblMetazoa" id="XP_028517680.1"/>
    </source>
</evidence>
<name>A0A913YQA9_EXADI</name>
<protein>
    <submittedName>
        <fullName evidence="1">Uncharacterized protein</fullName>
    </submittedName>
</protein>
<accession>A0A913YQA9</accession>
<sequence length="155" mass="17497">MEGPGKLLGYRALHKKIRDVHGLSVPRNLVYTVMQDVNHQGLQNRGGVGKPKRPKRTKAFVSNGPNFTMSLDGHDKMCGYQNSTFPLCIYGAQDAYSARIQFLRIWTTNSDPNIIGCFYFDYLYEERVTCACSCVCDDYNMSSRVVCYNAKSSVD</sequence>
<evidence type="ECO:0000313" key="2">
    <source>
        <dbReference type="Proteomes" id="UP000887567"/>
    </source>
</evidence>
<dbReference type="RefSeq" id="XP_028517680.1">
    <property type="nucleotide sequence ID" value="XM_028661879.1"/>
</dbReference>